<evidence type="ECO:0000259" key="5">
    <source>
        <dbReference type="Pfam" id="PF00155"/>
    </source>
</evidence>
<feature type="domain" description="Aminotransferase class I/classII large" evidence="5">
    <location>
        <begin position="22"/>
        <end position="307"/>
    </location>
</feature>
<accession>A0A6G7KD30</accession>
<dbReference type="InterPro" id="IPR004839">
    <property type="entry name" value="Aminotransferase_I/II_large"/>
</dbReference>
<dbReference type="EMBL" id="CP049740">
    <property type="protein sequence ID" value="QII83166.1"/>
    <property type="molecule type" value="Genomic_DNA"/>
</dbReference>
<dbReference type="PANTHER" id="PTHR42885:SF2">
    <property type="entry name" value="HISTIDINOL-PHOSPHATE AMINOTRANSFERASE"/>
    <property type="match status" value="1"/>
</dbReference>
<dbReference type="Gene3D" id="3.40.640.10">
    <property type="entry name" value="Type I PLP-dependent aspartate aminotransferase-like (Major domain)"/>
    <property type="match status" value="1"/>
</dbReference>
<evidence type="ECO:0000256" key="2">
    <source>
        <dbReference type="ARBA" id="ARBA00022576"/>
    </source>
</evidence>
<proteinExistence type="predicted"/>
<dbReference type="InterPro" id="IPR015422">
    <property type="entry name" value="PyrdxlP-dep_Trfase_small"/>
</dbReference>
<dbReference type="PANTHER" id="PTHR42885">
    <property type="entry name" value="HISTIDINOL-PHOSPHATE AMINOTRANSFERASE-RELATED"/>
    <property type="match status" value="1"/>
</dbReference>
<dbReference type="Pfam" id="PF00155">
    <property type="entry name" value="Aminotran_1_2"/>
    <property type="match status" value="1"/>
</dbReference>
<dbReference type="Proteomes" id="UP000501451">
    <property type="component" value="Chromosome"/>
</dbReference>
<sequence>MVTMDRNTSPILPLTDGQIERAVKATSFNLYPEEEIKTFKRLYAKRNQFSPDYIELANGSDEWLQKFILTFGQNGVMTLNPDFVMYQVYSQQVAVPFHQIACRADFQFDFDDIERDIQAYRPSLFLISNPHNPTGRLFTESELERLAAAMAAVDGYLVIDEAYGEFAPDYQRPTGAHVIIVRTLSKIYGLAGLRIGIAIAEEATFEQLTRFNHPYPVNSVSLNLANELFSDDDHLNDFIAYQQQSKQRLEAALKTVDKWLTIVPSKSNFIFTYGERAPELAAFLLERGYQARQYDEALLKQAVRYSIIALEDYDGFEQALREWSEQIDS</sequence>
<name>A0A6G7KD30_9LACT</name>
<organism evidence="6 7">
    <name type="scientific">Jeotgalibaca arthritidis</name>
    <dbReference type="NCBI Taxonomy" id="1868794"/>
    <lineage>
        <taxon>Bacteria</taxon>
        <taxon>Bacillati</taxon>
        <taxon>Bacillota</taxon>
        <taxon>Bacilli</taxon>
        <taxon>Lactobacillales</taxon>
        <taxon>Carnobacteriaceae</taxon>
        <taxon>Jeotgalibaca</taxon>
    </lineage>
</organism>
<evidence type="ECO:0000313" key="6">
    <source>
        <dbReference type="EMBL" id="QII83166.1"/>
    </source>
</evidence>
<dbReference type="SUPFAM" id="SSF53383">
    <property type="entry name" value="PLP-dependent transferases"/>
    <property type="match status" value="1"/>
</dbReference>
<dbReference type="Gene3D" id="3.90.1150.10">
    <property type="entry name" value="Aspartate Aminotransferase, domain 1"/>
    <property type="match status" value="1"/>
</dbReference>
<reference evidence="6 7" key="1">
    <citation type="journal article" date="2017" name="Int. J. Syst. Evol. Microbiol.">
        <title>Jeotgalibaca porci sp. nov. and Jeotgalibaca arthritidis sp. nov., isolated from pigs, and emended description of the genus Jeotgalibaca.</title>
        <authorList>
            <person name="Zamora L."/>
            <person name="Perez-Sancho M."/>
            <person name="Dominguez L."/>
            <person name="Fernandez-Garayzabal J.F."/>
            <person name="Vela A.I."/>
        </authorList>
    </citation>
    <scope>NUCLEOTIDE SEQUENCE [LARGE SCALE GENOMIC DNA]</scope>
    <source>
        <strain evidence="6 7">CECT 9157</strain>
    </source>
</reference>
<keyword evidence="4" id="KW-0663">Pyridoxal phosphate</keyword>
<evidence type="ECO:0000256" key="4">
    <source>
        <dbReference type="ARBA" id="ARBA00022898"/>
    </source>
</evidence>
<dbReference type="InterPro" id="IPR015424">
    <property type="entry name" value="PyrdxlP-dep_Trfase"/>
</dbReference>
<dbReference type="AlphaFoldDB" id="A0A6G7KD30"/>
<keyword evidence="3 6" id="KW-0808">Transferase</keyword>
<dbReference type="KEGG" id="jar:G7057_07750"/>
<dbReference type="GO" id="GO:0008483">
    <property type="term" value="F:transaminase activity"/>
    <property type="evidence" value="ECO:0007669"/>
    <property type="project" value="UniProtKB-KW"/>
</dbReference>
<dbReference type="InterPro" id="IPR015421">
    <property type="entry name" value="PyrdxlP-dep_Trfase_major"/>
</dbReference>
<keyword evidence="2 6" id="KW-0032">Aminotransferase</keyword>
<evidence type="ECO:0000256" key="1">
    <source>
        <dbReference type="ARBA" id="ARBA00001933"/>
    </source>
</evidence>
<dbReference type="GO" id="GO:0030170">
    <property type="term" value="F:pyridoxal phosphate binding"/>
    <property type="evidence" value="ECO:0007669"/>
    <property type="project" value="InterPro"/>
</dbReference>
<evidence type="ECO:0000256" key="3">
    <source>
        <dbReference type="ARBA" id="ARBA00022679"/>
    </source>
</evidence>
<gene>
    <name evidence="6" type="ORF">G7057_07750</name>
</gene>
<protein>
    <submittedName>
        <fullName evidence="6">Histidinol-phosphate aminotransferase family protein</fullName>
    </submittedName>
</protein>
<dbReference type="CDD" id="cd00609">
    <property type="entry name" value="AAT_like"/>
    <property type="match status" value="1"/>
</dbReference>
<evidence type="ECO:0000313" key="7">
    <source>
        <dbReference type="Proteomes" id="UP000501451"/>
    </source>
</evidence>
<keyword evidence="7" id="KW-1185">Reference proteome</keyword>
<comment type="cofactor">
    <cofactor evidence="1">
        <name>pyridoxal 5'-phosphate</name>
        <dbReference type="ChEBI" id="CHEBI:597326"/>
    </cofactor>
</comment>